<dbReference type="PANTHER" id="PTHR33925:SF1">
    <property type="entry name" value="PROTEIN ACCUMULATION AND REPLICATION OF CHLOROPLASTS 6, CHLOROPLASTIC"/>
    <property type="match status" value="1"/>
</dbReference>
<dbReference type="InterPro" id="IPR029061">
    <property type="entry name" value="THDP-binding"/>
</dbReference>
<dbReference type="InterPro" id="IPR044685">
    <property type="entry name" value="CPD1-like"/>
</dbReference>
<organism evidence="2 3">
    <name type="scientific">Nicotiana attenuata</name>
    <name type="common">Coyote tobacco</name>
    <dbReference type="NCBI Taxonomy" id="49451"/>
    <lineage>
        <taxon>Eukaryota</taxon>
        <taxon>Viridiplantae</taxon>
        <taxon>Streptophyta</taxon>
        <taxon>Embryophyta</taxon>
        <taxon>Tracheophyta</taxon>
        <taxon>Spermatophyta</taxon>
        <taxon>Magnoliopsida</taxon>
        <taxon>eudicotyledons</taxon>
        <taxon>Gunneridae</taxon>
        <taxon>Pentapetalae</taxon>
        <taxon>asterids</taxon>
        <taxon>lamiids</taxon>
        <taxon>Solanales</taxon>
        <taxon>Solanaceae</taxon>
        <taxon>Nicotianoideae</taxon>
        <taxon>Nicotianeae</taxon>
        <taxon>Nicotiana</taxon>
    </lineage>
</organism>
<dbReference type="Gramene" id="OIT22132">
    <property type="protein sequence ID" value="OIT22132"/>
    <property type="gene ID" value="A4A49_32441"/>
</dbReference>
<dbReference type="AlphaFoldDB" id="A0A1J6K0E2"/>
<evidence type="ECO:0000313" key="3">
    <source>
        <dbReference type="Proteomes" id="UP000187609"/>
    </source>
</evidence>
<dbReference type="Gene3D" id="3.30.519.10">
    <property type="entry name" value="Guanine Nucleotide Dissociation Inhibitor, domain 2"/>
    <property type="match status" value="1"/>
</dbReference>
<dbReference type="Pfam" id="PF23468">
    <property type="entry name" value="ARC6"/>
    <property type="match status" value="1"/>
</dbReference>
<keyword evidence="3" id="KW-1185">Reference proteome</keyword>
<sequence length="1091" mass="123508">MEMDRFLPPYNYYNDPRARHPWLIAVLNIPATTPAPRPEVLSQNFNYAQGNDSYAHCNTGYGALNMGYQHHFNQTPPLYTSNFSPQHPWQVSSPQHVPYIYQPSEFATAVPNFWTAGVVSEGAAAIGSVADTRMIGTNCRFEYPNPSVSFQYQQFPVSTYVSDFSPKDLSVDEENTLFMCPSPLDMYAHKMFDEMSVNEIGEPFDESVSPEMNEIKEMVQKLALQMTSLSSRQDRQVQRYSSQPREIKDSWESKRNLDDHTYLVVEEIKKREIEQRNCPLTSEKLETLVAMVNNNENSHIIPAPTAAETATCGVFGEITEDHELAMAHRVSMVEEDLSAIGTEADNMDARQHKEVEPVVTLVDSQNILMHKDEVKVAEEETVIVETDMGTELADICEGPAETKNDVDGNTYFPIQEVEKYIEESSIQLFDERPEAINIVLNDNVSSHIIHVPAAVTTAVGAEKNHHIMRDPITTSKKYMSEKTLTSEVELKGIDKKIDKLVEEVVEFADASPVPDHSQLLEHVIADPRSFIIGPDRRHVAHYSLMVSGIICETGATSKFVKENSSAEFVGKHWFLLPSTMTAFALSEMLRKETRICKEEKHIAYRLMCELLTDTSTSRVKKKRKRSGDEKNLEAVAYVVKQLDEFDKRHIKLEYMTSKRACEQLQNRGVIRCDQIDSYNREETVGSSIVWHNGVALVLFAQACFGKKPHIVQEVYNHFQQLHQRKVTSLDIFVLVCTVGENCEIDFPLKRGLWQLFVGEADDCHSWLDLDSEDLLHKSLSSMTFVIVHSKDDNEIDLLFRLCKLLHTWLSKGIFSKFKKTLHISVKLRHYYKKLPSLIAVARMRGGHISPLVVVADSARNEAETTNAVDNAKSSAVHALQIPKNLAWKWQNMIRFNHCHKNQLSLAFIKAEVLGFFSKLFCDMDAEMIVEDAGSKVLRLFPLSSKLACQYYGKRFSLFTVAVLKGSMLVLIHSDVMEYLYFKVVDTSFECDRGKVSISVTSQGETENYKKVMCDPSHLLNKTILPQKKLGCISDVYLFCCSYTQNVAPKGKLSGSAEYDTITLHMEFQGVLGALQSQSHLGLCSHSLILVT</sequence>
<name>A0A1J6K0E2_NICAT</name>
<protein>
    <submittedName>
        <fullName evidence="2">Protein accumulation and replication of chloroplasts 6, chloroplastic</fullName>
    </submittedName>
</protein>
<dbReference type="InterPro" id="IPR057137">
    <property type="entry name" value="CDP1-like_a_solenoid_2"/>
</dbReference>
<evidence type="ECO:0000259" key="1">
    <source>
        <dbReference type="Pfam" id="PF23468"/>
    </source>
</evidence>
<dbReference type="PANTHER" id="PTHR33925">
    <property type="entry name" value="PLASTID DIVISION PROTEIN CDP1, CHLOROPLASTIC-RELATED"/>
    <property type="match status" value="1"/>
</dbReference>
<dbReference type="GO" id="GO:0009706">
    <property type="term" value="C:chloroplast inner membrane"/>
    <property type="evidence" value="ECO:0007669"/>
    <property type="project" value="TreeGrafter"/>
</dbReference>
<dbReference type="EMBL" id="MJEQ01003867">
    <property type="protein sequence ID" value="OIT22132.1"/>
    <property type="molecule type" value="Genomic_DNA"/>
</dbReference>
<comment type="caution">
    <text evidence="2">The sequence shown here is derived from an EMBL/GenBank/DDBJ whole genome shotgun (WGS) entry which is preliminary data.</text>
</comment>
<gene>
    <name evidence="2" type="primary">ARC6_1</name>
    <name evidence="2" type="ORF">A4A49_32441</name>
</gene>
<accession>A0A1J6K0E2</accession>
<dbReference type="Proteomes" id="UP000187609">
    <property type="component" value="Unassembled WGS sequence"/>
</dbReference>
<feature type="domain" description="Plastid division protein CDP1-like 2nd alpha solenoid" evidence="1">
    <location>
        <begin position="686"/>
        <end position="860"/>
    </location>
</feature>
<reference evidence="2" key="1">
    <citation type="submission" date="2016-11" db="EMBL/GenBank/DDBJ databases">
        <title>The genome of Nicotiana attenuata.</title>
        <authorList>
            <person name="Xu S."/>
            <person name="Brockmoeller T."/>
            <person name="Gaquerel E."/>
            <person name="Navarro A."/>
            <person name="Kuhl H."/>
            <person name="Gase K."/>
            <person name="Ling Z."/>
            <person name="Zhou W."/>
            <person name="Kreitzer C."/>
            <person name="Stanke M."/>
            <person name="Tang H."/>
            <person name="Lyons E."/>
            <person name="Pandey P."/>
            <person name="Pandey S.P."/>
            <person name="Timmermann B."/>
            <person name="Baldwin I.T."/>
        </authorList>
    </citation>
    <scope>NUCLEOTIDE SEQUENCE [LARGE SCALE GENOMIC DNA]</scope>
    <source>
        <strain evidence="2">UT</strain>
    </source>
</reference>
<proteinExistence type="predicted"/>
<evidence type="ECO:0000313" key="2">
    <source>
        <dbReference type="EMBL" id="OIT22132.1"/>
    </source>
</evidence>
<dbReference type="GO" id="GO:0010020">
    <property type="term" value="P:chloroplast fission"/>
    <property type="evidence" value="ECO:0007669"/>
    <property type="project" value="TreeGrafter"/>
</dbReference>
<dbReference type="STRING" id="49451.A0A1J6K0E2"/>
<dbReference type="Gene3D" id="3.40.50.970">
    <property type="match status" value="1"/>
</dbReference>
<dbReference type="SUPFAM" id="SSF52518">
    <property type="entry name" value="Thiamin diphosphate-binding fold (THDP-binding)"/>
    <property type="match status" value="1"/>
</dbReference>